<dbReference type="Gene3D" id="1.10.287.470">
    <property type="entry name" value="Helix hairpin bin"/>
    <property type="match status" value="1"/>
</dbReference>
<dbReference type="GO" id="GO:1990281">
    <property type="term" value="C:efflux pump complex"/>
    <property type="evidence" value="ECO:0007669"/>
    <property type="project" value="TreeGrafter"/>
</dbReference>
<dbReference type="Pfam" id="PF25954">
    <property type="entry name" value="Beta-barrel_RND_2"/>
    <property type="match status" value="1"/>
</dbReference>
<dbReference type="InterPro" id="IPR058625">
    <property type="entry name" value="MdtA-like_BSH"/>
</dbReference>
<dbReference type="OrthoDB" id="9806939at2"/>
<evidence type="ECO:0000313" key="5">
    <source>
        <dbReference type="Proteomes" id="UP000451565"/>
    </source>
</evidence>
<dbReference type="NCBIfam" id="TIGR01730">
    <property type="entry name" value="RND_mfp"/>
    <property type="match status" value="1"/>
</dbReference>
<dbReference type="GO" id="GO:0015562">
    <property type="term" value="F:efflux transmembrane transporter activity"/>
    <property type="evidence" value="ECO:0007669"/>
    <property type="project" value="TreeGrafter"/>
</dbReference>
<accession>A0A843YPS8</accession>
<sequence length="368" mass="38977">MAALLSVTALTLTACSKTPPPTEDIRPVRVMTLSAADTDTTLEFPGEVRARYESQLGFRIGGKIIARKVDVGSVVKRGQVLMQLDAEDVRLAQMQSSAALRSAESNRDLAKADLQRYQELRAKNFVSQAVIEQKESAFKVAQASYDQAVAGLKGQSNQAAYTTLSSDVDGVVTAVTAEVGQVVAAGTPVVTVAKSGEKEVVVSVPENQVELFRHGVDAQVRLWADHQQTITGTVREVSPIADAATRTYVVKIAIPDSTPNVKLGMTAYATFIVKHVGDNAGDGAMAVPLSAIYQTNNQNLVWVVEKNSVHTVPVQVSGHRGNDALIKAANEGALSVGQQIVTAGVHLLKPGQKVTILGAEDSADGVKQ</sequence>
<proteinExistence type="inferred from homology"/>
<dbReference type="SUPFAM" id="SSF111369">
    <property type="entry name" value="HlyD-like secretion proteins"/>
    <property type="match status" value="1"/>
</dbReference>
<feature type="domain" description="Multidrug resistance protein MdtA-like barrel-sandwich hybrid" evidence="2">
    <location>
        <begin position="57"/>
        <end position="189"/>
    </location>
</feature>
<evidence type="ECO:0000259" key="3">
    <source>
        <dbReference type="Pfam" id="PF25954"/>
    </source>
</evidence>
<protein>
    <submittedName>
        <fullName evidence="4">Efflux RND transporter periplasmic adaptor subunit</fullName>
    </submittedName>
</protein>
<comment type="similarity">
    <text evidence="1">Belongs to the membrane fusion protein (MFP) (TC 8.A.1) family.</text>
</comment>
<feature type="domain" description="CusB-like beta-barrel" evidence="3">
    <location>
        <begin position="200"/>
        <end position="271"/>
    </location>
</feature>
<dbReference type="InterPro" id="IPR006143">
    <property type="entry name" value="RND_pump_MFP"/>
</dbReference>
<dbReference type="PANTHER" id="PTHR30469">
    <property type="entry name" value="MULTIDRUG RESISTANCE PROTEIN MDTA"/>
    <property type="match status" value="1"/>
</dbReference>
<keyword evidence="5" id="KW-1185">Reference proteome</keyword>
<dbReference type="EMBL" id="WINI01000007">
    <property type="protein sequence ID" value="MQR01505.1"/>
    <property type="molecule type" value="Genomic_DNA"/>
</dbReference>
<organism evidence="4 5">
    <name type="scientific">Glaciimonas soli</name>
    <dbReference type="NCBI Taxonomy" id="2590999"/>
    <lineage>
        <taxon>Bacteria</taxon>
        <taxon>Pseudomonadati</taxon>
        <taxon>Pseudomonadota</taxon>
        <taxon>Betaproteobacteria</taxon>
        <taxon>Burkholderiales</taxon>
        <taxon>Oxalobacteraceae</taxon>
        <taxon>Glaciimonas</taxon>
    </lineage>
</organism>
<dbReference type="PANTHER" id="PTHR30469:SF15">
    <property type="entry name" value="HLYD FAMILY OF SECRETION PROTEINS"/>
    <property type="match status" value="1"/>
</dbReference>
<dbReference type="InterPro" id="IPR058792">
    <property type="entry name" value="Beta-barrel_RND_2"/>
</dbReference>
<dbReference type="Proteomes" id="UP000451565">
    <property type="component" value="Unassembled WGS sequence"/>
</dbReference>
<dbReference type="Gene3D" id="2.40.420.20">
    <property type="match status" value="1"/>
</dbReference>
<dbReference type="Gene3D" id="2.40.30.170">
    <property type="match status" value="1"/>
</dbReference>
<evidence type="ECO:0000259" key="2">
    <source>
        <dbReference type="Pfam" id="PF25917"/>
    </source>
</evidence>
<dbReference type="AlphaFoldDB" id="A0A843YPS8"/>
<dbReference type="Pfam" id="PF25917">
    <property type="entry name" value="BSH_RND"/>
    <property type="match status" value="1"/>
</dbReference>
<comment type="caution">
    <text evidence="4">The sequence shown here is derived from an EMBL/GenBank/DDBJ whole genome shotgun (WGS) entry which is preliminary data.</text>
</comment>
<gene>
    <name evidence="4" type="ORF">GEV47_12560</name>
</gene>
<evidence type="ECO:0000256" key="1">
    <source>
        <dbReference type="ARBA" id="ARBA00009477"/>
    </source>
</evidence>
<name>A0A843YPS8_9BURK</name>
<evidence type="ECO:0000313" key="4">
    <source>
        <dbReference type="EMBL" id="MQR01505.1"/>
    </source>
</evidence>
<dbReference type="Gene3D" id="2.40.50.100">
    <property type="match status" value="1"/>
</dbReference>
<reference evidence="4 5" key="1">
    <citation type="submission" date="2019-10" db="EMBL/GenBank/DDBJ databases">
        <title>Glaciimonas soli sp. nov., a psychrophilic bacterium isolated from the forest soil of a high elevation mountain in Taiwan.</title>
        <authorList>
            <person name="Wang L.-T."/>
            <person name="Shieh W.Y."/>
        </authorList>
    </citation>
    <scope>NUCLEOTIDE SEQUENCE [LARGE SCALE GENOMIC DNA]</scope>
    <source>
        <strain evidence="4 5">GS1</strain>
    </source>
</reference>